<evidence type="ECO:0000259" key="5">
    <source>
        <dbReference type="Pfam" id="PF02775"/>
    </source>
</evidence>
<dbReference type="SUPFAM" id="SSF52518">
    <property type="entry name" value="Thiamin diphosphate-binding fold (THDP-binding)"/>
    <property type="match status" value="2"/>
</dbReference>
<dbReference type="AlphaFoldDB" id="A0A844YZY9"/>
<dbReference type="PANTHER" id="PTHR18968:SF129">
    <property type="entry name" value="ACETOLACTATE SYNTHASE"/>
    <property type="match status" value="1"/>
</dbReference>
<dbReference type="Gene3D" id="3.40.50.970">
    <property type="match status" value="2"/>
</dbReference>
<dbReference type="GO" id="GO:0050660">
    <property type="term" value="F:flavin adenine dinucleotide binding"/>
    <property type="evidence" value="ECO:0007669"/>
    <property type="project" value="TreeGrafter"/>
</dbReference>
<comment type="caution">
    <text evidence="7">The sequence shown here is derived from an EMBL/GenBank/DDBJ whole genome shotgun (WGS) entry which is preliminary data.</text>
</comment>
<dbReference type="InterPro" id="IPR029035">
    <property type="entry name" value="DHS-like_NAD/FAD-binding_dom"/>
</dbReference>
<evidence type="ECO:0000259" key="6">
    <source>
        <dbReference type="Pfam" id="PF02776"/>
    </source>
</evidence>
<proteinExistence type="inferred from homology"/>
<dbReference type="Pfam" id="PF02775">
    <property type="entry name" value="TPP_enzyme_C"/>
    <property type="match status" value="1"/>
</dbReference>
<dbReference type="OrthoDB" id="4494979at2"/>
<reference evidence="7 8" key="1">
    <citation type="submission" date="2019-12" db="EMBL/GenBank/DDBJ databases">
        <title>Genomic-based taxomic classification of the family Erythrobacteraceae.</title>
        <authorList>
            <person name="Xu L."/>
        </authorList>
    </citation>
    <scope>NUCLEOTIDE SEQUENCE [LARGE SCALE GENOMIC DNA]</scope>
    <source>
        <strain evidence="7 8">M0322</strain>
    </source>
</reference>
<feature type="domain" description="Thiamine pyrophosphate enzyme N-terminal TPP-binding" evidence="6">
    <location>
        <begin position="12"/>
        <end position="128"/>
    </location>
</feature>
<dbReference type="PANTHER" id="PTHR18968">
    <property type="entry name" value="THIAMINE PYROPHOSPHATE ENZYMES"/>
    <property type="match status" value="1"/>
</dbReference>
<evidence type="ECO:0000313" key="7">
    <source>
        <dbReference type="EMBL" id="MXO72576.1"/>
    </source>
</evidence>
<dbReference type="NCBIfam" id="NF006187">
    <property type="entry name" value="PRK08322.1"/>
    <property type="match status" value="1"/>
</dbReference>
<evidence type="ECO:0000259" key="4">
    <source>
        <dbReference type="Pfam" id="PF00205"/>
    </source>
</evidence>
<dbReference type="FunFam" id="3.40.50.970:FF:000007">
    <property type="entry name" value="Acetolactate synthase"/>
    <property type="match status" value="1"/>
</dbReference>
<evidence type="ECO:0000256" key="1">
    <source>
        <dbReference type="ARBA" id="ARBA00007812"/>
    </source>
</evidence>
<dbReference type="InterPro" id="IPR012000">
    <property type="entry name" value="Thiamin_PyroP_enz_cen_dom"/>
</dbReference>
<keyword evidence="8" id="KW-1185">Reference proteome</keyword>
<dbReference type="GO" id="GO:0009097">
    <property type="term" value="P:isoleucine biosynthetic process"/>
    <property type="evidence" value="ECO:0007669"/>
    <property type="project" value="TreeGrafter"/>
</dbReference>
<dbReference type="Proteomes" id="UP000466966">
    <property type="component" value="Unassembled WGS sequence"/>
</dbReference>
<dbReference type="RefSeq" id="WP_160772501.1">
    <property type="nucleotide sequence ID" value="NZ_WTYV01000005.1"/>
</dbReference>
<protein>
    <submittedName>
        <fullName evidence="7">Acetolactate synthase large subunit</fullName>
    </submittedName>
</protein>
<dbReference type="GO" id="GO:0000287">
    <property type="term" value="F:magnesium ion binding"/>
    <property type="evidence" value="ECO:0007669"/>
    <property type="project" value="InterPro"/>
</dbReference>
<evidence type="ECO:0000256" key="3">
    <source>
        <dbReference type="RuleBase" id="RU362132"/>
    </source>
</evidence>
<keyword evidence="2 3" id="KW-0786">Thiamine pyrophosphate</keyword>
<dbReference type="SUPFAM" id="SSF52467">
    <property type="entry name" value="DHS-like NAD/FAD-binding domain"/>
    <property type="match status" value="1"/>
</dbReference>
<dbReference type="Gene3D" id="3.40.50.1220">
    <property type="entry name" value="TPP-binding domain"/>
    <property type="match status" value="1"/>
</dbReference>
<feature type="domain" description="Thiamine pyrophosphate enzyme central" evidence="4">
    <location>
        <begin position="197"/>
        <end position="329"/>
    </location>
</feature>
<dbReference type="EMBL" id="WTYV01000005">
    <property type="protein sequence ID" value="MXO72576.1"/>
    <property type="molecule type" value="Genomic_DNA"/>
</dbReference>
<dbReference type="GO" id="GO:0005948">
    <property type="term" value="C:acetolactate synthase complex"/>
    <property type="evidence" value="ECO:0007669"/>
    <property type="project" value="TreeGrafter"/>
</dbReference>
<evidence type="ECO:0000256" key="2">
    <source>
        <dbReference type="ARBA" id="ARBA00023052"/>
    </source>
</evidence>
<dbReference type="CDD" id="cd07035">
    <property type="entry name" value="TPP_PYR_POX_like"/>
    <property type="match status" value="1"/>
</dbReference>
<dbReference type="InterPro" id="IPR045229">
    <property type="entry name" value="TPP_enz"/>
</dbReference>
<dbReference type="InterPro" id="IPR012001">
    <property type="entry name" value="Thiamin_PyroP_enz_TPP-bd_dom"/>
</dbReference>
<comment type="similarity">
    <text evidence="1 3">Belongs to the TPP enzyme family.</text>
</comment>
<name>A0A844YZY9_9SPHN</name>
<sequence length="557" mass="61412">MADSAAASGKQKASDLFIQCLEEEGCEYIFGVPGEENLDFLDSLSRSKKIRLILTRHEQGAGFMAATYGRHTGKTGVCIATLGPGATNFVTAAAYAQLGGMPMMMITGQKPIKKSKQGRFQILDVVAMMGPITKYTHQLAAGDNIPSRVREAYRLAEEEKPGAVHLEFPEDIAEELTDSRPIQRSVARRPSAEEKAVRHAVKEIEAAKAPVLVIGAGANRKLCGRMLLQFVEKTGIPFLTTQMGKGVIDERHPKFLGCAALSAGDFVHRAVEDADLIINVGHDVIEKPPFFMRAGGPKVIHVSTRTAEVDPVYFPQIEVIGDIANAIWQMKEDISPNLSWNFDHMLAYHRAELEHTNRLAADTRFPIFPPHLVQQIRDCQPHDGIICLDNGVYKIWFARGYCAYLPNTVLLDNALATMGAGLPSAMMSAMLYPDRNVIAVCGDGGFMMNDQEMETAVRLGLHLTIVILRDDAYGMIRWKQANMGFADFGLTYGNPDFVKFAESFGAKGHRVESSDHLRELLAHCRDTPGVHLIDCPVDYSENDQILNKDIKELSKAL</sequence>
<dbReference type="InterPro" id="IPR029061">
    <property type="entry name" value="THDP-binding"/>
</dbReference>
<dbReference type="InterPro" id="IPR011766">
    <property type="entry name" value="TPP_enzyme_TPP-bd"/>
</dbReference>
<feature type="domain" description="Thiamine pyrophosphate enzyme TPP-binding" evidence="5">
    <location>
        <begin position="389"/>
        <end position="535"/>
    </location>
</feature>
<dbReference type="Pfam" id="PF02776">
    <property type="entry name" value="TPP_enzyme_N"/>
    <property type="match status" value="1"/>
</dbReference>
<dbReference type="Pfam" id="PF00205">
    <property type="entry name" value="TPP_enzyme_M"/>
    <property type="match status" value="1"/>
</dbReference>
<organism evidence="7 8">
    <name type="scientific">Alteraurantiacibacter buctensis</name>
    <dbReference type="NCBI Taxonomy" id="1503981"/>
    <lineage>
        <taxon>Bacteria</taxon>
        <taxon>Pseudomonadati</taxon>
        <taxon>Pseudomonadota</taxon>
        <taxon>Alphaproteobacteria</taxon>
        <taxon>Sphingomonadales</taxon>
        <taxon>Erythrobacteraceae</taxon>
        <taxon>Alteraurantiacibacter</taxon>
    </lineage>
</organism>
<evidence type="ECO:0000313" key="8">
    <source>
        <dbReference type="Proteomes" id="UP000466966"/>
    </source>
</evidence>
<dbReference type="GO" id="GO:0003984">
    <property type="term" value="F:acetolactate synthase activity"/>
    <property type="evidence" value="ECO:0007669"/>
    <property type="project" value="TreeGrafter"/>
</dbReference>
<dbReference type="GO" id="GO:0009099">
    <property type="term" value="P:L-valine biosynthetic process"/>
    <property type="evidence" value="ECO:0007669"/>
    <property type="project" value="TreeGrafter"/>
</dbReference>
<dbReference type="GO" id="GO:0030976">
    <property type="term" value="F:thiamine pyrophosphate binding"/>
    <property type="evidence" value="ECO:0007669"/>
    <property type="project" value="InterPro"/>
</dbReference>
<gene>
    <name evidence="7" type="ORF">GRI99_13170</name>
</gene>
<accession>A0A844YZY9</accession>